<feature type="region of interest" description="Disordered" evidence="1">
    <location>
        <begin position="87"/>
        <end position="122"/>
    </location>
</feature>
<dbReference type="Proteomes" id="UP000654075">
    <property type="component" value="Unassembled WGS sequence"/>
</dbReference>
<feature type="compositionally biased region" description="Low complexity" evidence="1">
    <location>
        <begin position="9"/>
        <end position="22"/>
    </location>
</feature>
<evidence type="ECO:0000313" key="2">
    <source>
        <dbReference type="EMBL" id="CAE8635489.1"/>
    </source>
</evidence>
<protein>
    <submittedName>
        <fullName evidence="2">Uncharacterized protein</fullName>
    </submittedName>
</protein>
<proteinExistence type="predicted"/>
<reference evidence="2" key="1">
    <citation type="submission" date="2021-02" db="EMBL/GenBank/DDBJ databases">
        <authorList>
            <person name="Dougan E. K."/>
            <person name="Rhodes N."/>
            <person name="Thang M."/>
            <person name="Chan C."/>
        </authorList>
    </citation>
    <scope>NUCLEOTIDE SEQUENCE</scope>
</reference>
<organism evidence="2 3">
    <name type="scientific">Polarella glacialis</name>
    <name type="common">Dinoflagellate</name>
    <dbReference type="NCBI Taxonomy" id="89957"/>
    <lineage>
        <taxon>Eukaryota</taxon>
        <taxon>Sar</taxon>
        <taxon>Alveolata</taxon>
        <taxon>Dinophyceae</taxon>
        <taxon>Suessiales</taxon>
        <taxon>Suessiaceae</taxon>
        <taxon>Polarella</taxon>
    </lineage>
</organism>
<evidence type="ECO:0000256" key="1">
    <source>
        <dbReference type="SAM" id="MobiDB-lite"/>
    </source>
</evidence>
<gene>
    <name evidence="2" type="ORF">PGLA1383_LOCUS51084</name>
</gene>
<feature type="compositionally biased region" description="Basic and acidic residues" evidence="1">
    <location>
        <begin position="87"/>
        <end position="100"/>
    </location>
</feature>
<name>A0A813HD83_POLGL</name>
<dbReference type="OrthoDB" id="10383889at2759"/>
<keyword evidence="3" id="KW-1185">Reference proteome</keyword>
<dbReference type="AlphaFoldDB" id="A0A813HD83"/>
<accession>A0A813HD83</accession>
<evidence type="ECO:0000313" key="3">
    <source>
        <dbReference type="Proteomes" id="UP000654075"/>
    </source>
</evidence>
<comment type="caution">
    <text evidence="2">The sequence shown here is derived from an EMBL/GenBank/DDBJ whole genome shotgun (WGS) entry which is preliminary data.</text>
</comment>
<feature type="region of interest" description="Disordered" evidence="1">
    <location>
        <begin position="1"/>
        <end position="64"/>
    </location>
</feature>
<dbReference type="EMBL" id="CAJNNV010031292">
    <property type="protein sequence ID" value="CAE8635489.1"/>
    <property type="molecule type" value="Genomic_DNA"/>
</dbReference>
<sequence>GGGGGGGRPAESGRQGGMQSPSGPGGAGAEVKRTGAGRGIPDFKDNAGGRIPGAQEGDANGAEAPQKFNAQEASEWLASRYQAVMDDYEKQKQQSGKKGDIQNFSDLNSERPAWGAGAKPVIPPKEDFLYQLQSALMQFRGRQDTKEG</sequence>
<feature type="non-terminal residue" evidence="2">
    <location>
        <position position="1"/>
    </location>
</feature>